<dbReference type="PANTHER" id="PTHR13935:SF41">
    <property type="entry name" value="TRANSCRIPTION FACTOR ORG2-RELATED"/>
    <property type="match status" value="1"/>
</dbReference>
<keyword evidence="2" id="KW-0805">Transcription regulation</keyword>
<dbReference type="PANTHER" id="PTHR13935">
    <property type="entry name" value="ACHAETE-SCUTE TRANSCRIPTION FACTOR-RELATED"/>
    <property type="match status" value="1"/>
</dbReference>
<dbReference type="InterPro" id="IPR036638">
    <property type="entry name" value="HLH_DNA-bd_sf"/>
</dbReference>
<dbReference type="FunFam" id="4.10.280.10:FF:000074">
    <property type="entry name" value="Transcription factor ORG2"/>
    <property type="match status" value="1"/>
</dbReference>
<keyword evidence="4" id="KW-0804">Transcription</keyword>
<keyword evidence="3" id="KW-0238">DNA-binding</keyword>
<feature type="domain" description="BHLH" evidence="6">
    <location>
        <begin position="84"/>
        <end position="136"/>
    </location>
</feature>
<dbReference type="SUPFAM" id="SSF47459">
    <property type="entry name" value="HLH, helix-loop-helix DNA-binding domain"/>
    <property type="match status" value="1"/>
</dbReference>
<dbReference type="PROSITE" id="PS50888">
    <property type="entry name" value="BHLH"/>
    <property type="match status" value="1"/>
</dbReference>
<dbReference type="SMART" id="SM00353">
    <property type="entry name" value="HLH"/>
    <property type="match status" value="1"/>
</dbReference>
<dbReference type="CDD" id="cd18914">
    <property type="entry name" value="bHLH_AtORG2_like"/>
    <property type="match status" value="1"/>
</dbReference>
<dbReference type="GO" id="GO:0046983">
    <property type="term" value="F:protein dimerization activity"/>
    <property type="evidence" value="ECO:0007669"/>
    <property type="project" value="InterPro"/>
</dbReference>
<accession>A0A9E9C1J7</accession>
<sequence length="270" mass="30796">MLALSPPSLFNGETSWLLDQEIPIMDQQINFYGEIQTPSPMDPTFLHSSSSLSLQPQIDIISETTRFGYSNSNVDAAVNMNMMVKKLTHNASERDRRKRINGLYASLRSLLPALDKTRKISMPSTVSRVVKYIPELQEEVEMLIRKKEELLSIISRQGGDLLVQNQRNNRQGQETVADQDRRLMAAVSINSVGDREIAIQLSTTAESNTYMLSYVSQNLEEDGFDLLNANSFQTFGERVFYGFHVKVQDSYKIEIDMLREKLMPLFRMGE</sequence>
<dbReference type="AlphaFoldDB" id="A0A9E9C1J7"/>
<dbReference type="EMBL" id="OP311531">
    <property type="protein sequence ID" value="WAK86059.1"/>
    <property type="molecule type" value="mRNA"/>
</dbReference>
<comment type="subcellular location">
    <subcellularLocation>
        <location evidence="1">Nucleus</location>
    </subcellularLocation>
</comment>
<evidence type="ECO:0000256" key="3">
    <source>
        <dbReference type="ARBA" id="ARBA00023125"/>
    </source>
</evidence>
<dbReference type="Pfam" id="PF00010">
    <property type="entry name" value="HLH"/>
    <property type="match status" value="1"/>
</dbReference>
<proteinExistence type="evidence at transcript level"/>
<evidence type="ECO:0000256" key="2">
    <source>
        <dbReference type="ARBA" id="ARBA00023015"/>
    </source>
</evidence>
<evidence type="ECO:0000313" key="7">
    <source>
        <dbReference type="EMBL" id="WAK86059.1"/>
    </source>
</evidence>
<dbReference type="InterPro" id="IPR011598">
    <property type="entry name" value="bHLH_dom"/>
</dbReference>
<evidence type="ECO:0000256" key="4">
    <source>
        <dbReference type="ARBA" id="ARBA00023163"/>
    </source>
</evidence>
<reference evidence="7" key="1">
    <citation type="submission" date="2022-08" db="EMBL/GenBank/DDBJ databases">
        <title>Phylogenomics of transcriptionally active AP2/ERF and bHLH transcription factors and their promoter regions regulating camptothecin biosynthesis in Nothapodytes nimmoniana.</title>
        <authorList>
            <person name="Godbole R.C."/>
            <person name="Pable A.A."/>
            <person name="Singh S."/>
            <person name="Barvkar V.T."/>
        </authorList>
    </citation>
    <scope>NUCLEOTIDE SEQUENCE</scope>
</reference>
<dbReference type="Gene3D" id="4.10.280.10">
    <property type="entry name" value="Helix-loop-helix DNA-binding domain"/>
    <property type="match status" value="1"/>
</dbReference>
<dbReference type="InterPro" id="IPR015660">
    <property type="entry name" value="MASH1/Ascl1a-like"/>
</dbReference>
<evidence type="ECO:0000256" key="5">
    <source>
        <dbReference type="ARBA" id="ARBA00023242"/>
    </source>
</evidence>
<keyword evidence="5" id="KW-0539">Nucleus</keyword>
<evidence type="ECO:0000256" key="1">
    <source>
        <dbReference type="ARBA" id="ARBA00004123"/>
    </source>
</evidence>
<organism evidence="7">
    <name type="scientific">Nothapodytes nimmoniana</name>
    <name type="common">Nothapodytes foetida</name>
    <dbReference type="NCBI Taxonomy" id="159386"/>
    <lineage>
        <taxon>Eukaryota</taxon>
        <taxon>Viridiplantae</taxon>
        <taxon>Streptophyta</taxon>
        <taxon>Embryophyta</taxon>
        <taxon>Tracheophyta</taxon>
        <taxon>Spermatophyta</taxon>
        <taxon>Magnoliopsida</taxon>
        <taxon>eudicotyledons</taxon>
        <taxon>Gunneridae</taxon>
        <taxon>Pentapetalae</taxon>
        <taxon>asterids</taxon>
        <taxon>lamiids</taxon>
        <taxon>Icacinales</taxon>
        <taxon>Icacinaceae</taxon>
        <taxon>Nothapodytes</taxon>
    </lineage>
</organism>
<dbReference type="GO" id="GO:0090575">
    <property type="term" value="C:RNA polymerase II transcription regulator complex"/>
    <property type="evidence" value="ECO:0007669"/>
    <property type="project" value="TreeGrafter"/>
</dbReference>
<dbReference type="GO" id="GO:0010106">
    <property type="term" value="P:cellular response to iron ion starvation"/>
    <property type="evidence" value="ECO:0007669"/>
    <property type="project" value="UniProtKB-ARBA"/>
</dbReference>
<dbReference type="GO" id="GO:0000977">
    <property type="term" value="F:RNA polymerase II transcription regulatory region sequence-specific DNA binding"/>
    <property type="evidence" value="ECO:0007669"/>
    <property type="project" value="TreeGrafter"/>
</dbReference>
<name>A0A9E9C1J7_NOTNI</name>
<evidence type="ECO:0000259" key="6">
    <source>
        <dbReference type="PROSITE" id="PS50888"/>
    </source>
</evidence>
<protein>
    <submittedName>
        <fullName evidence="7">Transcription factor bHLH13</fullName>
    </submittedName>
</protein>
<dbReference type="GO" id="GO:0000981">
    <property type="term" value="F:DNA-binding transcription factor activity, RNA polymerase II-specific"/>
    <property type="evidence" value="ECO:0007669"/>
    <property type="project" value="TreeGrafter"/>
</dbReference>